<reference evidence="2 3" key="1">
    <citation type="submission" date="2019-03" db="EMBL/GenBank/DDBJ databases">
        <title>First draft genome of Liparis tanakae, snailfish: a comprehensive survey of snailfish specific genes.</title>
        <authorList>
            <person name="Kim W."/>
            <person name="Song I."/>
            <person name="Jeong J.-H."/>
            <person name="Kim D."/>
            <person name="Kim S."/>
            <person name="Ryu S."/>
            <person name="Song J.Y."/>
            <person name="Lee S.K."/>
        </authorList>
    </citation>
    <scope>NUCLEOTIDE SEQUENCE [LARGE SCALE GENOMIC DNA]</scope>
    <source>
        <tissue evidence="2">Muscle</tissue>
    </source>
</reference>
<dbReference type="Proteomes" id="UP000314294">
    <property type="component" value="Unassembled WGS sequence"/>
</dbReference>
<keyword evidence="1" id="KW-0472">Membrane</keyword>
<proteinExistence type="predicted"/>
<sequence length="328" mass="34043">MASESQQKKWNLVRVEVVDSEGLESPMSFLCSLSSFFSSGEGVQDTVTVPVTFSSSSTGPGGLGSSSNGIINFSRSLSLYIFFCILLFLLLFLLLLNSGFFCCIIRRLFSLGNCLWLGFSFDFLLYCTFGFFLNFRFGFLLHFRCGPNLRFLSGSRGGGGCCGGGCCGGSLRIGLCLSDQLLSLYLLVELSALPMELSATIVYSPVSLGPTLSMSSEQTPQIITPITSSSTSSCTSSSTSSCSCTSTLSSSCNSICSSTGTAISSISPCPPITGSTYTFAAVSPSAPSTTCSASLSATPGTTCSASASTTTSGCSFLPLPGSCVLGGR</sequence>
<protein>
    <submittedName>
        <fullName evidence="2">Uncharacterized protein</fullName>
    </submittedName>
</protein>
<keyword evidence="1" id="KW-1133">Transmembrane helix</keyword>
<name>A0A4Z2IIV4_9TELE</name>
<organism evidence="2 3">
    <name type="scientific">Liparis tanakae</name>
    <name type="common">Tanaka's snailfish</name>
    <dbReference type="NCBI Taxonomy" id="230148"/>
    <lineage>
        <taxon>Eukaryota</taxon>
        <taxon>Metazoa</taxon>
        <taxon>Chordata</taxon>
        <taxon>Craniata</taxon>
        <taxon>Vertebrata</taxon>
        <taxon>Euteleostomi</taxon>
        <taxon>Actinopterygii</taxon>
        <taxon>Neopterygii</taxon>
        <taxon>Teleostei</taxon>
        <taxon>Neoteleostei</taxon>
        <taxon>Acanthomorphata</taxon>
        <taxon>Eupercaria</taxon>
        <taxon>Perciformes</taxon>
        <taxon>Cottioidei</taxon>
        <taxon>Cottales</taxon>
        <taxon>Liparidae</taxon>
        <taxon>Liparis</taxon>
    </lineage>
</organism>
<feature type="transmembrane region" description="Helical" evidence="1">
    <location>
        <begin position="79"/>
        <end position="109"/>
    </location>
</feature>
<keyword evidence="1" id="KW-0812">Transmembrane</keyword>
<keyword evidence="3" id="KW-1185">Reference proteome</keyword>
<feature type="transmembrane region" description="Helical" evidence="1">
    <location>
        <begin position="115"/>
        <end position="135"/>
    </location>
</feature>
<comment type="caution">
    <text evidence="2">The sequence shown here is derived from an EMBL/GenBank/DDBJ whole genome shotgun (WGS) entry which is preliminary data.</text>
</comment>
<gene>
    <name evidence="2" type="ORF">EYF80_011702</name>
</gene>
<evidence type="ECO:0000256" key="1">
    <source>
        <dbReference type="SAM" id="Phobius"/>
    </source>
</evidence>
<evidence type="ECO:0000313" key="3">
    <source>
        <dbReference type="Proteomes" id="UP000314294"/>
    </source>
</evidence>
<evidence type="ECO:0000313" key="2">
    <source>
        <dbReference type="EMBL" id="TNN77950.1"/>
    </source>
</evidence>
<dbReference type="EMBL" id="SRLO01000077">
    <property type="protein sequence ID" value="TNN77950.1"/>
    <property type="molecule type" value="Genomic_DNA"/>
</dbReference>
<accession>A0A4Z2IIV4</accession>
<dbReference type="AlphaFoldDB" id="A0A4Z2IIV4"/>